<dbReference type="RefSeq" id="WP_168044121.1">
    <property type="nucleotide sequence ID" value="NZ_JAAEDK010000060.1"/>
</dbReference>
<feature type="chain" id="PRO_5040886502" evidence="1">
    <location>
        <begin position="23"/>
        <end position="216"/>
    </location>
</feature>
<name>A0A9X9WMU6_9PROT</name>
<organism evidence="2 5">
    <name type="scientific">Neoroseomonas oryzicola</name>
    <dbReference type="NCBI Taxonomy" id="535904"/>
    <lineage>
        <taxon>Bacteria</taxon>
        <taxon>Pseudomonadati</taxon>
        <taxon>Pseudomonadota</taxon>
        <taxon>Alphaproteobacteria</taxon>
        <taxon>Acetobacterales</taxon>
        <taxon>Acetobacteraceae</taxon>
        <taxon>Neoroseomonas</taxon>
    </lineage>
</organism>
<comment type="caution">
    <text evidence="2">The sequence shown here is derived from an EMBL/GenBank/DDBJ whole genome shotgun (WGS) entry which is preliminary data.</text>
</comment>
<dbReference type="Proteomes" id="UP000746741">
    <property type="component" value="Unassembled WGS sequence"/>
</dbReference>
<evidence type="ECO:0000313" key="2">
    <source>
        <dbReference type="EMBL" id="MBR0661656.1"/>
    </source>
</evidence>
<reference evidence="3 4" key="2">
    <citation type="submission" date="2020-02" db="EMBL/GenBank/DDBJ databases">
        <authorList>
            <person name="Sun Q."/>
            <person name="Inoue M."/>
        </authorList>
    </citation>
    <scope>NUCLEOTIDE SEQUENCE [LARGE SCALE GENOMIC DNA]</scope>
    <source>
        <strain evidence="3 4">KCTC 22478</strain>
    </source>
</reference>
<accession>A0A9X9WMU6</accession>
<reference evidence="2" key="1">
    <citation type="submission" date="2020-01" db="EMBL/GenBank/DDBJ databases">
        <authorList>
            <person name="Rat A."/>
        </authorList>
    </citation>
    <scope>NUCLEOTIDE SEQUENCE</scope>
    <source>
        <strain evidence="2">LMG 31161</strain>
    </source>
</reference>
<evidence type="ECO:0000313" key="5">
    <source>
        <dbReference type="Proteomes" id="UP001138708"/>
    </source>
</evidence>
<dbReference type="EMBL" id="JAAVUP010000021">
    <property type="protein sequence ID" value="NKE20177.1"/>
    <property type="molecule type" value="Genomic_DNA"/>
</dbReference>
<feature type="signal peptide" evidence="1">
    <location>
        <begin position="1"/>
        <end position="22"/>
    </location>
</feature>
<evidence type="ECO:0000313" key="3">
    <source>
        <dbReference type="EMBL" id="NKE20177.1"/>
    </source>
</evidence>
<dbReference type="PROSITE" id="PS51257">
    <property type="entry name" value="PROKAR_LIPOPROTEIN"/>
    <property type="match status" value="1"/>
</dbReference>
<reference evidence="2" key="3">
    <citation type="journal article" date="2021" name="Syst. Appl. Microbiol.">
        <title>Roseomonas hellenica sp. nov., isolated from roots of wild-growing Alkanna tinctoria.</title>
        <authorList>
            <person name="Rat A."/>
            <person name="Naranjo H.D."/>
            <person name="Lebbe L."/>
            <person name="Cnockaert M."/>
            <person name="Krigas N."/>
            <person name="Grigoriadou K."/>
            <person name="Maloupa E."/>
            <person name="Willems A."/>
        </authorList>
    </citation>
    <scope>NUCLEOTIDE SEQUENCE</scope>
    <source>
        <strain evidence="2">LMG 31161</strain>
    </source>
</reference>
<keyword evidence="1" id="KW-0732">Signal</keyword>
<gene>
    <name evidence="3" type="ORF">GWK15_24695</name>
    <name evidence="2" type="ORF">GXW75_20545</name>
</gene>
<dbReference type="AlphaFoldDB" id="A0A9X9WMU6"/>
<proteinExistence type="predicted"/>
<dbReference type="EMBL" id="JAAEDK010000060">
    <property type="protein sequence ID" value="MBR0661656.1"/>
    <property type="molecule type" value="Genomic_DNA"/>
</dbReference>
<dbReference type="Proteomes" id="UP001138708">
    <property type="component" value="Unassembled WGS sequence"/>
</dbReference>
<protein>
    <submittedName>
        <fullName evidence="2">Uncharacterized protein</fullName>
    </submittedName>
</protein>
<evidence type="ECO:0000313" key="4">
    <source>
        <dbReference type="Proteomes" id="UP000746741"/>
    </source>
</evidence>
<keyword evidence="4" id="KW-1185">Reference proteome</keyword>
<sequence length="216" mass="23097">MHRRFLLSLVLLVIACSSSGPPAPSTSVLSGVPDQAAAAAIAAGQPPVGIARLVIVSGRWDDTGMGKTVLAREASVRGDIVVQGQRLAFFENGQAVAADLPAGTYLLQWEMRDLFSNAPNTLSWVRPIPIEVSLHGGRTTVFTADVIDRARVVGYFSITDALLGIHPPIDFRFDGTIATVLTPQEDARLLVERRPVILSPREERLASIPGARAVGR</sequence>
<evidence type="ECO:0000256" key="1">
    <source>
        <dbReference type="SAM" id="SignalP"/>
    </source>
</evidence>